<reference evidence="2 3" key="1">
    <citation type="submission" date="2022-06" db="EMBL/GenBank/DDBJ databases">
        <title>Isolation of gut microbiota from human fecal samples.</title>
        <authorList>
            <person name="Pamer E.G."/>
            <person name="Barat B."/>
            <person name="Waligurski E."/>
            <person name="Medina S."/>
            <person name="Paddock L."/>
            <person name="Mostad J."/>
        </authorList>
    </citation>
    <scope>NUCLEOTIDE SEQUENCE [LARGE SCALE GENOMIC DNA]</scope>
    <source>
        <strain evidence="2 3">DFI.1.1</strain>
    </source>
</reference>
<accession>A0ABT1SUK1</accession>
<comment type="caution">
    <text evidence="2">The sequence shown here is derived from an EMBL/GenBank/DDBJ whole genome shotgun (WGS) entry which is preliminary data.</text>
</comment>
<organism evidence="2 3">
    <name type="scientific">Megasphaera massiliensis</name>
    <dbReference type="NCBI Taxonomy" id="1232428"/>
    <lineage>
        <taxon>Bacteria</taxon>
        <taxon>Bacillati</taxon>
        <taxon>Bacillota</taxon>
        <taxon>Negativicutes</taxon>
        <taxon>Veillonellales</taxon>
        <taxon>Veillonellaceae</taxon>
        <taxon>Megasphaera</taxon>
    </lineage>
</organism>
<dbReference type="RefSeq" id="WP_227163245.1">
    <property type="nucleotide sequence ID" value="NZ_JAJCIO010000034.1"/>
</dbReference>
<sequence length="181" mass="20726">MVHAIDAARFFVNIANTIPTDDLMTNMRVNKLLYFAQGECLRKLGKPLFDDDMEAWDYGPVVPPVYQTYKGFGREPIKDGVDYQDTFSEQEKNVLFDVLRYYGQFSTSALVSLSHEAQSPWAAAHKNGDKHATISKESIKAFFESKPPIPEFTIPYQENHFAGYRDKDGYLVLPKEWDDEA</sequence>
<evidence type="ECO:0000259" key="1">
    <source>
        <dbReference type="Pfam" id="PF13274"/>
    </source>
</evidence>
<dbReference type="Proteomes" id="UP001206692">
    <property type="component" value="Unassembled WGS sequence"/>
</dbReference>
<dbReference type="EMBL" id="JANGEW010000029">
    <property type="protein sequence ID" value="MCQ5343559.1"/>
    <property type="molecule type" value="Genomic_DNA"/>
</dbReference>
<evidence type="ECO:0000313" key="2">
    <source>
        <dbReference type="EMBL" id="MCQ5343559.1"/>
    </source>
</evidence>
<name>A0ABT1SUK1_9FIRM</name>
<protein>
    <submittedName>
        <fullName evidence="2">DUF4065 domain-containing protein</fullName>
    </submittedName>
</protein>
<feature type="domain" description="Antitoxin SocA-like Panacea" evidence="1">
    <location>
        <begin position="29"/>
        <end position="121"/>
    </location>
</feature>
<proteinExistence type="predicted"/>
<evidence type="ECO:0000313" key="3">
    <source>
        <dbReference type="Proteomes" id="UP001206692"/>
    </source>
</evidence>
<gene>
    <name evidence="2" type="ORF">NE675_11070</name>
</gene>
<dbReference type="InterPro" id="IPR025272">
    <property type="entry name" value="SocA_Panacea"/>
</dbReference>
<dbReference type="Pfam" id="PF13274">
    <property type="entry name" value="SocA_Panacea"/>
    <property type="match status" value="1"/>
</dbReference>
<keyword evidence="3" id="KW-1185">Reference proteome</keyword>